<evidence type="ECO:0000256" key="5">
    <source>
        <dbReference type="ARBA" id="ARBA00023136"/>
    </source>
</evidence>
<dbReference type="AlphaFoldDB" id="A0A6J6WZI3"/>
<evidence type="ECO:0000256" key="6">
    <source>
        <dbReference type="SAM" id="Phobius"/>
    </source>
</evidence>
<evidence type="ECO:0000313" key="7">
    <source>
        <dbReference type="EMBL" id="CAB4788368.1"/>
    </source>
</evidence>
<feature type="transmembrane region" description="Helical" evidence="6">
    <location>
        <begin position="208"/>
        <end position="234"/>
    </location>
</feature>
<feature type="transmembrane region" description="Helical" evidence="6">
    <location>
        <begin position="12"/>
        <end position="35"/>
    </location>
</feature>
<proteinExistence type="predicted"/>
<sequence>MKKRGDSWPVGRTVAFASGVAVLDFATSGGLGVYAKFSFEYHMIAHMIIGMLAPIGLVLGAPITLALRALPKGRTPDERGVRGMLIAFLHSRYSILLTNPLTALALFDGSLFVLYFTNLFGDLMQSHAGHLFMNIHFLLTGFLFFHVIIGIDPNPRKIPHIVRIVMLFAAMSIHAFFAISLLATTTLIDQGYYGSLKTPWLGDLLADQHAAGAIAWGMGEIPIIFALIATFIQWMRDDSREAKRIDRNEARLAAMGEPDELAQYNNYLSQLQRRDQREGQL</sequence>
<organism evidence="7">
    <name type="scientific">freshwater metagenome</name>
    <dbReference type="NCBI Taxonomy" id="449393"/>
    <lineage>
        <taxon>unclassified sequences</taxon>
        <taxon>metagenomes</taxon>
        <taxon>ecological metagenomes</taxon>
    </lineage>
</organism>
<reference evidence="7" key="1">
    <citation type="submission" date="2020-05" db="EMBL/GenBank/DDBJ databases">
        <authorList>
            <person name="Chiriac C."/>
            <person name="Salcher M."/>
            <person name="Ghai R."/>
            <person name="Kavagutti S V."/>
        </authorList>
    </citation>
    <scope>NUCLEOTIDE SEQUENCE</scope>
</reference>
<feature type="transmembrane region" description="Helical" evidence="6">
    <location>
        <begin position="47"/>
        <end position="70"/>
    </location>
</feature>
<keyword evidence="3 6" id="KW-0812">Transmembrane</keyword>
<accession>A0A6J6WZI3</accession>
<evidence type="ECO:0000256" key="2">
    <source>
        <dbReference type="ARBA" id="ARBA00022475"/>
    </source>
</evidence>
<dbReference type="EMBL" id="CAFAAF010000037">
    <property type="protein sequence ID" value="CAB4788368.1"/>
    <property type="molecule type" value="Genomic_DNA"/>
</dbReference>
<feature type="transmembrane region" description="Helical" evidence="6">
    <location>
        <begin position="91"/>
        <end position="116"/>
    </location>
</feature>
<protein>
    <submittedName>
        <fullName evidence="7">Unannotated protein</fullName>
    </submittedName>
</protein>
<evidence type="ECO:0000256" key="3">
    <source>
        <dbReference type="ARBA" id="ARBA00022692"/>
    </source>
</evidence>
<evidence type="ECO:0000256" key="4">
    <source>
        <dbReference type="ARBA" id="ARBA00022989"/>
    </source>
</evidence>
<dbReference type="Pfam" id="PF09678">
    <property type="entry name" value="Caa3_CtaG"/>
    <property type="match status" value="1"/>
</dbReference>
<keyword evidence="5 6" id="KW-0472">Membrane</keyword>
<comment type="subcellular location">
    <subcellularLocation>
        <location evidence="1">Cell membrane</location>
        <topology evidence="1">Multi-pass membrane protein</topology>
    </subcellularLocation>
</comment>
<keyword evidence="4 6" id="KW-1133">Transmembrane helix</keyword>
<feature type="transmembrane region" description="Helical" evidence="6">
    <location>
        <begin position="161"/>
        <end position="188"/>
    </location>
</feature>
<dbReference type="GO" id="GO:0005886">
    <property type="term" value="C:plasma membrane"/>
    <property type="evidence" value="ECO:0007669"/>
    <property type="project" value="UniProtKB-SubCell"/>
</dbReference>
<gene>
    <name evidence="7" type="ORF">UFOPK2978_00376</name>
</gene>
<evidence type="ECO:0000256" key="1">
    <source>
        <dbReference type="ARBA" id="ARBA00004651"/>
    </source>
</evidence>
<keyword evidence="2" id="KW-1003">Cell membrane</keyword>
<dbReference type="InterPro" id="IPR019108">
    <property type="entry name" value="Caa3_assmbl_CtaG-rel"/>
</dbReference>
<name>A0A6J6WZI3_9ZZZZ</name>
<feature type="transmembrane region" description="Helical" evidence="6">
    <location>
        <begin position="128"/>
        <end position="149"/>
    </location>
</feature>